<dbReference type="Pfam" id="PF09498">
    <property type="entry name" value="DUF2388"/>
    <property type="match status" value="1"/>
</dbReference>
<protein>
    <submittedName>
        <fullName evidence="1">DUF2388 domain-containing protein</fullName>
    </submittedName>
</protein>
<dbReference type="AlphaFoldDB" id="A0AAP0XC75"/>
<evidence type="ECO:0000313" key="2">
    <source>
        <dbReference type="Proteomes" id="UP000027121"/>
    </source>
</evidence>
<dbReference type="InterPro" id="IPR012661">
    <property type="entry name" value="CHP02448"/>
</dbReference>
<dbReference type="EMBL" id="CP071706">
    <property type="protein sequence ID" value="KDN97646.2"/>
    <property type="molecule type" value="Genomic_DNA"/>
</dbReference>
<organism evidence="1 2">
    <name type="scientific">Pseudomonas donghuensis</name>
    <dbReference type="NCBI Taxonomy" id="1163398"/>
    <lineage>
        <taxon>Bacteria</taxon>
        <taxon>Pseudomonadati</taxon>
        <taxon>Pseudomonadota</taxon>
        <taxon>Gammaproteobacteria</taxon>
        <taxon>Pseudomonadales</taxon>
        <taxon>Pseudomonadaceae</taxon>
        <taxon>Pseudomonas</taxon>
    </lineage>
</organism>
<accession>A0AAP0XC75</accession>
<dbReference type="KEGG" id="pdw:BV82_4506"/>
<reference evidence="1 2" key="1">
    <citation type="journal article" date="2014" name="Genome Announc.">
        <title>Genome Sequence of Pseudomonas sp. Strain P482, a Tomato Rhizosphere Isolate with Broad-Spectrum Antimicrobial Activity.</title>
        <authorList>
            <person name="Krzyzanowska D.M."/>
            <person name="Ossowicki A."/>
            <person name="Jafra S."/>
        </authorList>
    </citation>
    <scope>NUCLEOTIDE SEQUENCE [LARGE SCALE GENOMIC DNA]</scope>
    <source>
        <strain evidence="1 2">P482</strain>
    </source>
</reference>
<evidence type="ECO:0000313" key="1">
    <source>
        <dbReference type="EMBL" id="KDN97646.2"/>
    </source>
</evidence>
<dbReference type="Proteomes" id="UP000027121">
    <property type="component" value="Chromosome"/>
</dbReference>
<gene>
    <name evidence="1" type="ORF">BV82_4506</name>
</gene>
<keyword evidence="2" id="KW-1185">Reference proteome</keyword>
<name>A0AAP0XC75_9PSED</name>
<dbReference type="NCBIfam" id="TIGR02448">
    <property type="entry name" value="conserverd hypothetical protein"/>
    <property type="match status" value="1"/>
</dbReference>
<proteinExistence type="predicted"/>
<sequence length="110" mass="11327">MGDIFGDGTGNVDGMLTLGATVYVPFMLTGATTFGPTMASEGTSDSDGKRVLAQARDDAAAFIASDGAYRGVYLQSALHWLRSKGHATGATDSELAQQILVLAVVEAKGN</sequence>
<reference evidence="1 2" key="2">
    <citation type="journal article" date="2016" name="Front. Microbiol.">
        <title>When Genome-Based Approach Meets the 'Old but Good': Revealing Genes Involved in the Antibacterial Activity of Pseudomonas sp. P482 against Soft Rot Pathogens.</title>
        <authorList>
            <person name="Krzyzanowska D.M."/>
            <person name="Ossowicki A."/>
            <person name="Rajewska M."/>
            <person name="Maciag T."/>
            <person name="Jablonska M."/>
            <person name="Obuchowski M."/>
            <person name="Heeb S."/>
            <person name="Jafra S."/>
        </authorList>
    </citation>
    <scope>NUCLEOTIDE SEQUENCE [LARGE SCALE GENOMIC DNA]</scope>
    <source>
        <strain evidence="1 2">P482</strain>
    </source>
</reference>